<sequence length="96" mass="10753">MLWWPPGLRQAPSPVNHRRSPGRVLYLAEEVRKEDGRISPPEPSSSRPENELPRNTETNGQAQIKFEIAAAAGREPTRVRGSCRTVGLCVPWKLVL</sequence>
<proteinExistence type="predicted"/>
<dbReference type="EMBL" id="JANPWB010000016">
    <property type="protein sequence ID" value="KAJ1082959.1"/>
    <property type="molecule type" value="Genomic_DNA"/>
</dbReference>
<reference evidence="2" key="1">
    <citation type="journal article" date="2022" name="bioRxiv">
        <title>Sequencing and chromosome-scale assembly of the giantPleurodeles waltlgenome.</title>
        <authorList>
            <person name="Brown T."/>
            <person name="Elewa A."/>
            <person name="Iarovenko S."/>
            <person name="Subramanian E."/>
            <person name="Araus A.J."/>
            <person name="Petzold A."/>
            <person name="Susuki M."/>
            <person name="Suzuki K.-i.T."/>
            <person name="Hayashi T."/>
            <person name="Toyoda A."/>
            <person name="Oliveira C."/>
            <person name="Osipova E."/>
            <person name="Leigh N.D."/>
            <person name="Simon A."/>
            <person name="Yun M.H."/>
        </authorList>
    </citation>
    <scope>NUCLEOTIDE SEQUENCE</scope>
    <source>
        <strain evidence="2">20211129_DDA</strain>
        <tissue evidence="2">Liver</tissue>
    </source>
</reference>
<evidence type="ECO:0000313" key="2">
    <source>
        <dbReference type="EMBL" id="KAJ1082959.1"/>
    </source>
</evidence>
<accession>A0AAV7KWL4</accession>
<keyword evidence="3" id="KW-1185">Reference proteome</keyword>
<organism evidence="2 3">
    <name type="scientific">Pleurodeles waltl</name>
    <name type="common">Iberian ribbed newt</name>
    <dbReference type="NCBI Taxonomy" id="8319"/>
    <lineage>
        <taxon>Eukaryota</taxon>
        <taxon>Metazoa</taxon>
        <taxon>Chordata</taxon>
        <taxon>Craniata</taxon>
        <taxon>Vertebrata</taxon>
        <taxon>Euteleostomi</taxon>
        <taxon>Amphibia</taxon>
        <taxon>Batrachia</taxon>
        <taxon>Caudata</taxon>
        <taxon>Salamandroidea</taxon>
        <taxon>Salamandridae</taxon>
        <taxon>Pleurodelinae</taxon>
        <taxon>Pleurodeles</taxon>
    </lineage>
</organism>
<feature type="region of interest" description="Disordered" evidence="1">
    <location>
        <begin position="30"/>
        <end position="62"/>
    </location>
</feature>
<feature type="region of interest" description="Disordered" evidence="1">
    <location>
        <begin position="1"/>
        <end position="20"/>
    </location>
</feature>
<comment type="caution">
    <text evidence="2">The sequence shown here is derived from an EMBL/GenBank/DDBJ whole genome shotgun (WGS) entry which is preliminary data.</text>
</comment>
<evidence type="ECO:0000313" key="3">
    <source>
        <dbReference type="Proteomes" id="UP001066276"/>
    </source>
</evidence>
<evidence type="ECO:0000256" key="1">
    <source>
        <dbReference type="SAM" id="MobiDB-lite"/>
    </source>
</evidence>
<dbReference type="Proteomes" id="UP001066276">
    <property type="component" value="Chromosome 12"/>
</dbReference>
<name>A0AAV7KWL4_PLEWA</name>
<gene>
    <name evidence="2" type="ORF">NDU88_003120</name>
</gene>
<protein>
    <submittedName>
        <fullName evidence="2">Uncharacterized protein</fullName>
    </submittedName>
</protein>
<dbReference type="AlphaFoldDB" id="A0AAV7KWL4"/>